<dbReference type="InterPro" id="IPR013320">
    <property type="entry name" value="ConA-like_dom_sf"/>
</dbReference>
<dbReference type="SUPFAM" id="SSF49899">
    <property type="entry name" value="Concanavalin A-like lectins/glucanases"/>
    <property type="match status" value="1"/>
</dbReference>
<protein>
    <recommendedName>
        <fullName evidence="3">GH16 domain-containing protein</fullName>
    </recommendedName>
</protein>
<dbReference type="RefSeq" id="XP_025365577.1">
    <property type="nucleotide sequence ID" value="XM_025505287.1"/>
</dbReference>
<reference evidence="4 5" key="1">
    <citation type="journal article" date="2018" name="Mol. Biol. Evol.">
        <title>Broad Genomic Sampling Reveals a Smut Pathogenic Ancestry of the Fungal Clade Ustilaginomycotina.</title>
        <authorList>
            <person name="Kijpornyongpan T."/>
            <person name="Mondo S.J."/>
            <person name="Barry K."/>
            <person name="Sandor L."/>
            <person name="Lee J."/>
            <person name="Lipzen A."/>
            <person name="Pangilinan J."/>
            <person name="LaButti K."/>
            <person name="Hainaut M."/>
            <person name="Henrissat B."/>
            <person name="Grigoriev I.V."/>
            <person name="Spatafora J.W."/>
            <person name="Aime M.C."/>
        </authorList>
    </citation>
    <scope>NUCLEOTIDE SEQUENCE [LARGE SCALE GENOMIC DNA]</scope>
    <source>
        <strain evidence="4 5">MCA 5214</strain>
    </source>
</reference>
<dbReference type="PROSITE" id="PS51762">
    <property type="entry name" value="GH16_2"/>
    <property type="match status" value="1"/>
</dbReference>
<feature type="compositionally biased region" description="Gly residues" evidence="1">
    <location>
        <begin position="427"/>
        <end position="439"/>
    </location>
</feature>
<dbReference type="GeneID" id="37027110"/>
<organism evidence="4 5">
    <name type="scientific">Jaminaea rosea</name>
    <dbReference type="NCBI Taxonomy" id="1569628"/>
    <lineage>
        <taxon>Eukaryota</taxon>
        <taxon>Fungi</taxon>
        <taxon>Dikarya</taxon>
        <taxon>Basidiomycota</taxon>
        <taxon>Ustilaginomycotina</taxon>
        <taxon>Exobasidiomycetes</taxon>
        <taxon>Microstromatales</taxon>
        <taxon>Microstromatales incertae sedis</taxon>
        <taxon>Jaminaea</taxon>
    </lineage>
</organism>
<feature type="region of interest" description="Disordered" evidence="1">
    <location>
        <begin position="546"/>
        <end position="662"/>
    </location>
</feature>
<dbReference type="PANTHER" id="PTHR38121:SF2">
    <property type="entry name" value="ACYLTRANSFERASE 3 DOMAIN-CONTAINING PROTEIN"/>
    <property type="match status" value="1"/>
</dbReference>
<dbReference type="EMBL" id="KZ819662">
    <property type="protein sequence ID" value="PWN30965.1"/>
    <property type="molecule type" value="Genomic_DNA"/>
</dbReference>
<evidence type="ECO:0000313" key="5">
    <source>
        <dbReference type="Proteomes" id="UP000245884"/>
    </source>
</evidence>
<dbReference type="CDD" id="cd00413">
    <property type="entry name" value="Glyco_hydrolase_16"/>
    <property type="match status" value="1"/>
</dbReference>
<name>A0A316V694_9BASI</name>
<evidence type="ECO:0000256" key="2">
    <source>
        <dbReference type="SAM" id="SignalP"/>
    </source>
</evidence>
<evidence type="ECO:0000313" key="4">
    <source>
        <dbReference type="EMBL" id="PWN30965.1"/>
    </source>
</evidence>
<feature type="domain" description="GH16" evidence="3">
    <location>
        <begin position="84"/>
        <end position="337"/>
    </location>
</feature>
<dbReference type="InterPro" id="IPR000757">
    <property type="entry name" value="Beta-glucanase-like"/>
</dbReference>
<dbReference type="GO" id="GO:0005975">
    <property type="term" value="P:carbohydrate metabolic process"/>
    <property type="evidence" value="ECO:0007669"/>
    <property type="project" value="InterPro"/>
</dbReference>
<gene>
    <name evidence="4" type="ORF">BDZ90DRAFT_229957</name>
</gene>
<keyword evidence="2" id="KW-0732">Signal</keyword>
<keyword evidence="5" id="KW-1185">Reference proteome</keyword>
<evidence type="ECO:0000256" key="1">
    <source>
        <dbReference type="SAM" id="MobiDB-lite"/>
    </source>
</evidence>
<feature type="signal peptide" evidence="2">
    <location>
        <begin position="1"/>
        <end position="21"/>
    </location>
</feature>
<dbReference type="AlphaFoldDB" id="A0A316V694"/>
<dbReference type="Pfam" id="PF00722">
    <property type="entry name" value="Glyco_hydro_16"/>
    <property type="match status" value="1"/>
</dbReference>
<dbReference type="PANTHER" id="PTHR38121">
    <property type="entry name" value="GH16 DOMAIN-CONTAINING PROTEIN"/>
    <property type="match status" value="1"/>
</dbReference>
<feature type="chain" id="PRO_5016349128" description="GH16 domain-containing protein" evidence="2">
    <location>
        <begin position="22"/>
        <end position="662"/>
    </location>
</feature>
<feature type="compositionally biased region" description="Polar residues" evidence="1">
    <location>
        <begin position="607"/>
        <end position="618"/>
    </location>
</feature>
<feature type="region of interest" description="Disordered" evidence="1">
    <location>
        <begin position="416"/>
        <end position="491"/>
    </location>
</feature>
<proteinExistence type="predicted"/>
<dbReference type="Proteomes" id="UP000245884">
    <property type="component" value="Unassembled WGS sequence"/>
</dbReference>
<feature type="compositionally biased region" description="Low complexity" evidence="1">
    <location>
        <begin position="619"/>
        <end position="632"/>
    </location>
</feature>
<sequence>MPRLWRSQLVLLSSLVAAVAARQATPPATLTGRQDNATTNATTASAAPMSDHDMVLVPDVAACDCGFVDNADSDQNVWTSYYHADFKGMTSDILASGLRALTYSIARESSDFSRSMQPQQVTPAMDGIELKVSPSVDGKVIPSAAISSVNNDFWFGSYHMRGKVSNQTGTVAAFYSYFNDSQEADIEYVAQDKTQHLRYTTKPQHYDASGRPTNDTYMSQMFRPSMPGASISDDYRTWSFRWTPTVVHFGLELNYTAALIHEVPQVPSYLLVAHWSDGNPLFSGGPPKTDSVFAVSDIWAIYNSSHAPPTMACKTLTIPCRVDVTKNTVQVPADQAGNITALPTVSYNGTLVSVNGQGIDWSRGRKHGFVQEKWKVITVGVCASLLAFLVIACLWNLDGFVTRCRNRIKNKDKDDQASIFGSLGSPGPAGGPVDNGGPSGNTAGSTAHTRGRSRSAFRVGIVRRMGATPGDQPGVAMSQQQQQQGQRHLTSQVQQPYYAFTPQTLPPHHLFERQQHPLLAGHGPAALPQSATLFSSLATGRPELVGTEQSHLPYQDRTFPRRPSFPASLRPNPPSHGSASMGGAQPSSPHAPRSAHSHRGPEASLVGSVNGSHESGTTLPSSSLPSSLPSSSEGQHLGIQPGYHPTQQQQFRREPSPTFMAI</sequence>
<dbReference type="GO" id="GO:0004553">
    <property type="term" value="F:hydrolase activity, hydrolyzing O-glycosyl compounds"/>
    <property type="evidence" value="ECO:0007669"/>
    <property type="project" value="InterPro"/>
</dbReference>
<dbReference type="OrthoDB" id="25131at2759"/>
<dbReference type="Gene3D" id="2.60.120.200">
    <property type="match status" value="1"/>
</dbReference>
<dbReference type="STRING" id="1569628.A0A316V694"/>
<accession>A0A316V694</accession>
<evidence type="ECO:0000259" key="3">
    <source>
        <dbReference type="PROSITE" id="PS51762"/>
    </source>
</evidence>